<protein>
    <recommendedName>
        <fullName evidence="3">F-box domain-containing protein</fullName>
    </recommendedName>
</protein>
<reference evidence="1 2" key="1">
    <citation type="journal article" date="2016" name="Nat. Commun.">
        <title>Ectomycorrhizal ecology is imprinted in the genome of the dominant symbiotic fungus Cenococcum geophilum.</title>
        <authorList>
            <consortium name="DOE Joint Genome Institute"/>
            <person name="Peter M."/>
            <person name="Kohler A."/>
            <person name="Ohm R.A."/>
            <person name="Kuo A."/>
            <person name="Krutzmann J."/>
            <person name="Morin E."/>
            <person name="Arend M."/>
            <person name="Barry K.W."/>
            <person name="Binder M."/>
            <person name="Choi C."/>
            <person name="Clum A."/>
            <person name="Copeland A."/>
            <person name="Grisel N."/>
            <person name="Haridas S."/>
            <person name="Kipfer T."/>
            <person name="LaButti K."/>
            <person name="Lindquist E."/>
            <person name="Lipzen A."/>
            <person name="Maire R."/>
            <person name="Meier B."/>
            <person name="Mihaltcheva S."/>
            <person name="Molinier V."/>
            <person name="Murat C."/>
            <person name="Poggeler S."/>
            <person name="Quandt C.A."/>
            <person name="Sperisen C."/>
            <person name="Tritt A."/>
            <person name="Tisserant E."/>
            <person name="Crous P.W."/>
            <person name="Henrissat B."/>
            <person name="Nehls U."/>
            <person name="Egli S."/>
            <person name="Spatafora J.W."/>
            <person name="Grigoriev I.V."/>
            <person name="Martin F.M."/>
        </authorList>
    </citation>
    <scope>NUCLEOTIDE SEQUENCE [LARGE SCALE GENOMIC DNA]</scope>
    <source>
        <strain evidence="1 2">CBS 207.34</strain>
    </source>
</reference>
<dbReference type="Proteomes" id="UP000250140">
    <property type="component" value="Unassembled WGS sequence"/>
</dbReference>
<sequence length="171" mass="20131">MDSDSEWDLLECLPGDPWSIAIDHIQFDGKKNITTHELTHQIIEKPQRFNCHFPFFNLPRELRDKVYRYLINPNYLTHPPLRRTYRHHDKFFDPSILRGSHRLRDEFPGIFFENTTAQVRISNSSSYHYSLPVDVPAAFKPFINSVSIAYFQTDMIGHKIQDWPDPLSDAA</sequence>
<evidence type="ECO:0008006" key="3">
    <source>
        <dbReference type="Google" id="ProtNLM"/>
    </source>
</evidence>
<dbReference type="EMBL" id="KV750357">
    <property type="protein sequence ID" value="OCL05175.1"/>
    <property type="molecule type" value="Genomic_DNA"/>
</dbReference>
<evidence type="ECO:0000313" key="2">
    <source>
        <dbReference type="Proteomes" id="UP000250140"/>
    </source>
</evidence>
<accession>A0A8E2EV19</accession>
<dbReference type="AlphaFoldDB" id="A0A8E2EV19"/>
<dbReference type="OrthoDB" id="62952at2759"/>
<name>A0A8E2EV19_9PEZI</name>
<gene>
    <name evidence="1" type="ORF">AOQ84DRAFT_379845</name>
</gene>
<organism evidence="1 2">
    <name type="scientific">Glonium stellatum</name>
    <dbReference type="NCBI Taxonomy" id="574774"/>
    <lineage>
        <taxon>Eukaryota</taxon>
        <taxon>Fungi</taxon>
        <taxon>Dikarya</taxon>
        <taxon>Ascomycota</taxon>
        <taxon>Pezizomycotina</taxon>
        <taxon>Dothideomycetes</taxon>
        <taxon>Pleosporomycetidae</taxon>
        <taxon>Gloniales</taxon>
        <taxon>Gloniaceae</taxon>
        <taxon>Glonium</taxon>
    </lineage>
</organism>
<proteinExistence type="predicted"/>
<evidence type="ECO:0000313" key="1">
    <source>
        <dbReference type="EMBL" id="OCL05175.1"/>
    </source>
</evidence>
<keyword evidence="2" id="KW-1185">Reference proteome</keyword>